<feature type="transmembrane region" description="Helical" evidence="7">
    <location>
        <begin position="225"/>
        <end position="251"/>
    </location>
</feature>
<protein>
    <submittedName>
        <fullName evidence="10">Sugar ABC transporter permease</fullName>
    </submittedName>
</protein>
<dbReference type="PANTHER" id="PTHR43005">
    <property type="entry name" value="BLR7065 PROTEIN"/>
    <property type="match status" value="1"/>
</dbReference>
<comment type="similarity">
    <text evidence="7">Belongs to the binding-protein-dependent transport system permease family.</text>
</comment>
<keyword evidence="2 7" id="KW-0813">Transport</keyword>
<sequence>MTTSATRATTPRRPEPTRSGRRGLSLSGRTKAELVGFLVPAIVFFALCFVFPLGYGVYMSTTDFTTGTFFTGEAPFVGLDNFVHIFSSPLLGKAIVNTLLITIVSVTVELVVGFALALHFNRRFPGSRWLPMLLLIPWLLPAVVVGTIWKWLLSGDGAVNDVLHAIGLPTNAWLADPATALWAVIAVSIWGALPYWVTILGAALKQVPDDQLEAAQLDGAGAWKRLVYIVVPSVWPVISVLVVMSIVYTLLIVDLVLVLTQGGPADNTVTLGLLSYRSAFQLFEFGDAGAYGMVLLVISLGFAGVYTWLSRRGERRQS</sequence>
<dbReference type="Gene3D" id="1.10.3720.10">
    <property type="entry name" value="MetI-like"/>
    <property type="match status" value="1"/>
</dbReference>
<dbReference type="SUPFAM" id="SSF161098">
    <property type="entry name" value="MetI-like"/>
    <property type="match status" value="1"/>
</dbReference>
<name>A0ABN3D8S6_9MICO</name>
<reference evidence="10 11" key="1">
    <citation type="journal article" date="2019" name="Int. J. Syst. Evol. Microbiol.">
        <title>The Global Catalogue of Microorganisms (GCM) 10K type strain sequencing project: providing services to taxonomists for standard genome sequencing and annotation.</title>
        <authorList>
            <consortium name="The Broad Institute Genomics Platform"/>
            <consortium name="The Broad Institute Genome Sequencing Center for Infectious Disease"/>
            <person name="Wu L."/>
            <person name="Ma J."/>
        </authorList>
    </citation>
    <scope>NUCLEOTIDE SEQUENCE [LARGE SCALE GENOMIC DNA]</scope>
    <source>
        <strain evidence="10 11">JCM 16117</strain>
    </source>
</reference>
<feature type="transmembrane region" description="Helical" evidence="7">
    <location>
        <begin position="94"/>
        <end position="118"/>
    </location>
</feature>
<keyword evidence="4 7" id="KW-0812">Transmembrane</keyword>
<evidence type="ECO:0000256" key="4">
    <source>
        <dbReference type="ARBA" id="ARBA00022692"/>
    </source>
</evidence>
<feature type="region of interest" description="Disordered" evidence="8">
    <location>
        <begin position="1"/>
        <end position="23"/>
    </location>
</feature>
<organism evidence="10 11">
    <name type="scientific">Herbiconiux moechotypicola</name>
    <dbReference type="NCBI Taxonomy" id="637393"/>
    <lineage>
        <taxon>Bacteria</taxon>
        <taxon>Bacillati</taxon>
        <taxon>Actinomycetota</taxon>
        <taxon>Actinomycetes</taxon>
        <taxon>Micrococcales</taxon>
        <taxon>Microbacteriaceae</taxon>
        <taxon>Herbiconiux</taxon>
    </lineage>
</organism>
<evidence type="ECO:0000313" key="11">
    <source>
        <dbReference type="Proteomes" id="UP001500929"/>
    </source>
</evidence>
<keyword evidence="6 7" id="KW-0472">Membrane</keyword>
<dbReference type="InterPro" id="IPR000515">
    <property type="entry name" value="MetI-like"/>
</dbReference>
<gene>
    <name evidence="10" type="ORF">GCM10009851_04880</name>
</gene>
<evidence type="ECO:0000256" key="8">
    <source>
        <dbReference type="SAM" id="MobiDB-lite"/>
    </source>
</evidence>
<dbReference type="CDD" id="cd06261">
    <property type="entry name" value="TM_PBP2"/>
    <property type="match status" value="1"/>
</dbReference>
<dbReference type="InterPro" id="IPR035906">
    <property type="entry name" value="MetI-like_sf"/>
</dbReference>
<dbReference type="Proteomes" id="UP001500929">
    <property type="component" value="Unassembled WGS sequence"/>
</dbReference>
<accession>A0ABN3D8S6</accession>
<evidence type="ECO:0000256" key="3">
    <source>
        <dbReference type="ARBA" id="ARBA00022475"/>
    </source>
</evidence>
<feature type="transmembrane region" description="Helical" evidence="7">
    <location>
        <begin position="180"/>
        <end position="204"/>
    </location>
</feature>
<evidence type="ECO:0000256" key="1">
    <source>
        <dbReference type="ARBA" id="ARBA00004651"/>
    </source>
</evidence>
<dbReference type="PANTHER" id="PTHR43005:SF1">
    <property type="entry name" value="SPERMIDINE_PUTRESCINE TRANSPORT SYSTEM PERMEASE PROTEIN"/>
    <property type="match status" value="1"/>
</dbReference>
<dbReference type="EMBL" id="BAAAQY010000001">
    <property type="protein sequence ID" value="GAA2224469.1"/>
    <property type="molecule type" value="Genomic_DNA"/>
</dbReference>
<feature type="transmembrane region" description="Helical" evidence="7">
    <location>
        <begin position="130"/>
        <end position="152"/>
    </location>
</feature>
<evidence type="ECO:0000259" key="9">
    <source>
        <dbReference type="PROSITE" id="PS50928"/>
    </source>
</evidence>
<feature type="transmembrane region" description="Helical" evidence="7">
    <location>
        <begin position="288"/>
        <end position="309"/>
    </location>
</feature>
<keyword evidence="3" id="KW-1003">Cell membrane</keyword>
<comment type="caution">
    <text evidence="10">The sequence shown here is derived from an EMBL/GenBank/DDBJ whole genome shotgun (WGS) entry which is preliminary data.</text>
</comment>
<feature type="transmembrane region" description="Helical" evidence="7">
    <location>
        <begin position="34"/>
        <end position="55"/>
    </location>
</feature>
<keyword evidence="11" id="KW-1185">Reference proteome</keyword>
<dbReference type="Pfam" id="PF00528">
    <property type="entry name" value="BPD_transp_1"/>
    <property type="match status" value="1"/>
</dbReference>
<evidence type="ECO:0000256" key="6">
    <source>
        <dbReference type="ARBA" id="ARBA00023136"/>
    </source>
</evidence>
<dbReference type="RefSeq" id="WP_259477579.1">
    <property type="nucleotide sequence ID" value="NZ_BAAAQY010000001.1"/>
</dbReference>
<evidence type="ECO:0000256" key="7">
    <source>
        <dbReference type="RuleBase" id="RU363032"/>
    </source>
</evidence>
<keyword evidence="5 7" id="KW-1133">Transmembrane helix</keyword>
<feature type="compositionally biased region" description="Low complexity" evidence="8">
    <location>
        <begin position="1"/>
        <end position="11"/>
    </location>
</feature>
<dbReference type="PROSITE" id="PS50928">
    <property type="entry name" value="ABC_TM1"/>
    <property type="match status" value="1"/>
</dbReference>
<evidence type="ECO:0000256" key="2">
    <source>
        <dbReference type="ARBA" id="ARBA00022448"/>
    </source>
</evidence>
<proteinExistence type="inferred from homology"/>
<evidence type="ECO:0000256" key="5">
    <source>
        <dbReference type="ARBA" id="ARBA00022989"/>
    </source>
</evidence>
<evidence type="ECO:0000313" key="10">
    <source>
        <dbReference type="EMBL" id="GAA2224469.1"/>
    </source>
</evidence>
<feature type="domain" description="ABC transmembrane type-1" evidence="9">
    <location>
        <begin position="95"/>
        <end position="306"/>
    </location>
</feature>
<comment type="subcellular location">
    <subcellularLocation>
        <location evidence="1 7">Cell membrane</location>
        <topology evidence="1 7">Multi-pass membrane protein</topology>
    </subcellularLocation>
</comment>